<dbReference type="EMBL" id="BOOC01000069">
    <property type="protein sequence ID" value="GIH44710.1"/>
    <property type="molecule type" value="Genomic_DNA"/>
</dbReference>
<reference evidence="1 2" key="1">
    <citation type="submission" date="2021-01" db="EMBL/GenBank/DDBJ databases">
        <title>Whole genome shotgun sequence of Microbispora corallina NBRC 16416.</title>
        <authorList>
            <person name="Komaki H."/>
            <person name="Tamura T."/>
        </authorList>
    </citation>
    <scope>NUCLEOTIDE SEQUENCE [LARGE SCALE GENOMIC DNA]</scope>
    <source>
        <strain evidence="1 2">NBRC 16416</strain>
    </source>
</reference>
<evidence type="ECO:0008006" key="3">
    <source>
        <dbReference type="Google" id="ProtNLM"/>
    </source>
</evidence>
<proteinExistence type="predicted"/>
<evidence type="ECO:0000313" key="1">
    <source>
        <dbReference type="EMBL" id="GIH44710.1"/>
    </source>
</evidence>
<name>A0ABQ4GCD8_9ACTN</name>
<comment type="caution">
    <text evidence="1">The sequence shown here is derived from an EMBL/GenBank/DDBJ whole genome shotgun (WGS) entry which is preliminary data.</text>
</comment>
<gene>
    <name evidence="1" type="ORF">Mco01_77100</name>
</gene>
<evidence type="ECO:0000313" key="2">
    <source>
        <dbReference type="Proteomes" id="UP000603904"/>
    </source>
</evidence>
<sequence>MNTEMNTVIERVHADHAVTKRLGSWTAADRLEVRARKGVVVLDLRGAEVPGEVEVRVDLRRAVLTLLVPEDAAIEEWDLLRTGRGRTKDHAAPVSAPASLIRLVGAASDSEIRVRRGGVAQLTAMLSREYLQDVRRAYREGGLPTIDDPRR</sequence>
<dbReference type="Proteomes" id="UP000603904">
    <property type="component" value="Unassembled WGS sequence"/>
</dbReference>
<dbReference type="RefSeq" id="WP_204061686.1">
    <property type="nucleotide sequence ID" value="NZ_BAAAGP010000058.1"/>
</dbReference>
<organism evidence="1 2">
    <name type="scientific">Microbispora corallina</name>
    <dbReference type="NCBI Taxonomy" id="83302"/>
    <lineage>
        <taxon>Bacteria</taxon>
        <taxon>Bacillati</taxon>
        <taxon>Actinomycetota</taxon>
        <taxon>Actinomycetes</taxon>
        <taxon>Streptosporangiales</taxon>
        <taxon>Streptosporangiaceae</taxon>
        <taxon>Microbispora</taxon>
    </lineage>
</organism>
<protein>
    <recommendedName>
        <fullName evidence="3">SCP2 domain-containing protein</fullName>
    </recommendedName>
</protein>
<accession>A0ABQ4GCD8</accession>
<keyword evidence="2" id="KW-1185">Reference proteome</keyword>